<sequence length="319" mass="37480">MNSEVVYSPLVSTDSFKAILNENEITVQSTRDQKLTATFTITDNELSLFFKDSNATDLKELTDIALEHLFGFYSHVTRIQLFQFTLADKDIFRSEFYQNPALWTYKKKHTITPERWTETKGRAHPVRPRLPSGTLYRRYYPAAGKTLSFRLITMDDLDIFHNWHNQSRVAHFWELAKPKEELREYIQNGLNDPHQFPIIIESDGRPVGYFEFYWVAEDRLGPYYESEAFDRGFHFLIGEPSFLGGFNTDSAIKSVLHFFYLDDPRTRKVMAEPRHDNAKVLKYAQASIGWTKLKEFDFPHKRAALLENRREVFFGRHAL</sequence>
<dbReference type="PANTHER" id="PTHR31438:SF1">
    <property type="entry name" value="LYSINE N-ACYLTRANSFERASE C17G9.06C-RELATED"/>
    <property type="match status" value="1"/>
</dbReference>
<evidence type="ECO:0000259" key="2">
    <source>
        <dbReference type="SMART" id="SM01006"/>
    </source>
</evidence>
<evidence type="ECO:0000256" key="1">
    <source>
        <dbReference type="ARBA" id="ARBA00004924"/>
    </source>
</evidence>
<dbReference type="RefSeq" id="WP_321392222.1">
    <property type="nucleotide sequence ID" value="NZ_CP139487.1"/>
</dbReference>
<dbReference type="SUPFAM" id="SSF55729">
    <property type="entry name" value="Acyl-CoA N-acyltransferases (Nat)"/>
    <property type="match status" value="1"/>
</dbReference>
<dbReference type="KEGG" id="psti:SOO65_15520"/>
<dbReference type="Proteomes" id="UP001324634">
    <property type="component" value="Chromosome"/>
</dbReference>
<protein>
    <submittedName>
        <fullName evidence="3">GNAT family N-acetyltransferase</fullName>
        <ecNumber evidence="3">2.3.1.-</ecNumber>
    </submittedName>
</protein>
<organism evidence="3 4">
    <name type="scientific">Peredibacter starrii</name>
    <dbReference type="NCBI Taxonomy" id="28202"/>
    <lineage>
        <taxon>Bacteria</taxon>
        <taxon>Pseudomonadati</taxon>
        <taxon>Bdellovibrionota</taxon>
        <taxon>Bacteriovoracia</taxon>
        <taxon>Bacteriovoracales</taxon>
        <taxon>Bacteriovoracaceae</taxon>
        <taxon>Peredibacter</taxon>
    </lineage>
</organism>
<dbReference type="GO" id="GO:0019290">
    <property type="term" value="P:siderophore biosynthetic process"/>
    <property type="evidence" value="ECO:0007669"/>
    <property type="project" value="InterPro"/>
</dbReference>
<evidence type="ECO:0000313" key="3">
    <source>
        <dbReference type="EMBL" id="WPU64102.1"/>
    </source>
</evidence>
<dbReference type="GO" id="GO:0016410">
    <property type="term" value="F:N-acyltransferase activity"/>
    <property type="evidence" value="ECO:0007669"/>
    <property type="project" value="TreeGrafter"/>
</dbReference>
<dbReference type="SMART" id="SM01006">
    <property type="entry name" value="AlcB"/>
    <property type="match status" value="1"/>
</dbReference>
<dbReference type="EC" id="2.3.1.-" evidence="3"/>
<keyword evidence="3" id="KW-0012">Acyltransferase</keyword>
<feature type="domain" description="Acyltransferase MbtK/IucB-like conserved" evidence="2">
    <location>
        <begin position="150"/>
        <end position="196"/>
    </location>
</feature>
<dbReference type="Pfam" id="PF13523">
    <property type="entry name" value="Acetyltransf_8"/>
    <property type="match status" value="1"/>
</dbReference>
<reference evidence="3 4" key="1">
    <citation type="submission" date="2023-11" db="EMBL/GenBank/DDBJ databases">
        <title>Peredibacter starrii A3.12.</title>
        <authorList>
            <person name="Mitchell R.J."/>
        </authorList>
    </citation>
    <scope>NUCLEOTIDE SEQUENCE [LARGE SCALE GENOMIC DNA]</scope>
    <source>
        <strain evidence="3 4">A3.12</strain>
    </source>
</reference>
<keyword evidence="4" id="KW-1185">Reference proteome</keyword>
<accession>A0AAX4HLA2</accession>
<dbReference type="EMBL" id="CP139487">
    <property type="protein sequence ID" value="WPU64102.1"/>
    <property type="molecule type" value="Genomic_DNA"/>
</dbReference>
<dbReference type="AlphaFoldDB" id="A0AAX4HLA2"/>
<proteinExistence type="predicted"/>
<keyword evidence="3" id="KW-0808">Transferase</keyword>
<dbReference type="InterPro" id="IPR019432">
    <property type="entry name" value="Acyltransferase_MbtK/IucB-like"/>
</dbReference>
<gene>
    <name evidence="3" type="ORF">SOO65_15520</name>
</gene>
<dbReference type="Gene3D" id="3.40.630.30">
    <property type="match status" value="1"/>
</dbReference>
<comment type="pathway">
    <text evidence="1">Siderophore biosynthesis.</text>
</comment>
<dbReference type="PANTHER" id="PTHR31438">
    <property type="entry name" value="LYSINE N-ACYLTRANSFERASE C17G9.06C-RELATED"/>
    <property type="match status" value="1"/>
</dbReference>
<dbReference type="InterPro" id="IPR016181">
    <property type="entry name" value="Acyl_CoA_acyltransferase"/>
</dbReference>
<name>A0AAX4HLA2_9BACT</name>
<evidence type="ECO:0000313" key="4">
    <source>
        <dbReference type="Proteomes" id="UP001324634"/>
    </source>
</evidence>